<reference evidence="1" key="1">
    <citation type="submission" date="2023-08" db="EMBL/GenBank/DDBJ databases">
        <title>Genomic characterization of piscicolin 126 produced by Carnobacterium maltaromaticum CM22 strain isolated from salmon (Salmo salar).</title>
        <authorList>
            <person name="Gonzalez-Gragera E."/>
            <person name="Garcia-Lopez J.D."/>
            <person name="Teso-Perez C."/>
            <person name="Gimenez-Hernandez I."/>
            <person name="Peralta-Sanchez J.M."/>
            <person name="Valdivia E."/>
            <person name="Montalban-Lopez M."/>
            <person name="Martin-Platero A.M."/>
            <person name="Banos A."/>
            <person name="Martinez-Bueno M."/>
        </authorList>
    </citation>
    <scope>NUCLEOTIDE SEQUENCE</scope>
    <source>
        <strain evidence="1">CM22</strain>
    </source>
</reference>
<organism evidence="1 2">
    <name type="scientific">Carnobacterium maltaromaticum</name>
    <name type="common">Carnobacterium piscicola</name>
    <dbReference type="NCBI Taxonomy" id="2751"/>
    <lineage>
        <taxon>Bacteria</taxon>
        <taxon>Bacillati</taxon>
        <taxon>Bacillota</taxon>
        <taxon>Bacilli</taxon>
        <taxon>Lactobacillales</taxon>
        <taxon>Carnobacteriaceae</taxon>
        <taxon>Carnobacterium</taxon>
    </lineage>
</organism>
<evidence type="ECO:0000313" key="1">
    <source>
        <dbReference type="EMBL" id="MDZ5760796.1"/>
    </source>
</evidence>
<sequence>MLHPIEEALGTLKYANMQYISFSNNEEKYADQIAALKKEGFDLEQKDEELAKEQISLMQKYIELRKKDSSLIKKISELTDEISNDMY</sequence>
<dbReference type="EMBL" id="JAVBVO010000035">
    <property type="protein sequence ID" value="MDZ5760796.1"/>
    <property type="molecule type" value="Genomic_DNA"/>
</dbReference>
<comment type="caution">
    <text evidence="1">The sequence shown here is derived from an EMBL/GenBank/DDBJ whole genome shotgun (WGS) entry which is preliminary data.</text>
</comment>
<accession>A0AAW9K4S6</accession>
<dbReference type="Proteomes" id="UP001290462">
    <property type="component" value="Unassembled WGS sequence"/>
</dbReference>
<name>A0AAW9K4S6_CARML</name>
<proteinExistence type="predicted"/>
<dbReference type="RefSeq" id="WP_322809940.1">
    <property type="nucleotide sequence ID" value="NZ_JAVBVO010000035.1"/>
</dbReference>
<protein>
    <submittedName>
        <fullName evidence="1">Uncharacterized protein</fullName>
    </submittedName>
</protein>
<evidence type="ECO:0000313" key="2">
    <source>
        <dbReference type="Proteomes" id="UP001290462"/>
    </source>
</evidence>
<dbReference type="AlphaFoldDB" id="A0AAW9K4S6"/>
<gene>
    <name evidence="1" type="ORF">RAK27_19310</name>
</gene>